<dbReference type="EMBL" id="CP096658">
    <property type="protein sequence ID" value="UPV98818.1"/>
    <property type="molecule type" value="Genomic_DNA"/>
</dbReference>
<proteinExistence type="predicted"/>
<feature type="transmembrane region" description="Helical" evidence="1">
    <location>
        <begin position="33"/>
        <end position="50"/>
    </location>
</feature>
<keyword evidence="1" id="KW-0812">Transmembrane</keyword>
<dbReference type="Proteomes" id="UP000830434">
    <property type="component" value="Chromosome"/>
</dbReference>
<gene>
    <name evidence="2" type="ORF">M0R88_09765</name>
</gene>
<feature type="transmembrane region" description="Helical" evidence="1">
    <location>
        <begin position="62"/>
        <end position="79"/>
    </location>
</feature>
<evidence type="ECO:0000256" key="1">
    <source>
        <dbReference type="SAM" id="Phobius"/>
    </source>
</evidence>
<accession>A0A8U0IFI5</accession>
<dbReference type="AlphaFoldDB" id="A0A8U0IFI5"/>
<sequence length="125" mass="13855">MDWSRLGQAFVDASFVGVPLGAVLSPPDPFTQLRYIGTAFAVVLPVAYRYDPRILWQRWQDHLLFVVGIAALQIGWHNVVSGTRWPLLGFVVLFGGSGVIVWLAYFGGLARLLGEHDEDREASEA</sequence>
<keyword evidence="1" id="KW-1133">Transmembrane helix</keyword>
<keyword evidence="3" id="KW-1185">Reference proteome</keyword>
<feature type="transmembrane region" description="Helical" evidence="1">
    <location>
        <begin position="85"/>
        <end position="106"/>
    </location>
</feature>
<dbReference type="GeneID" id="72190142"/>
<evidence type="ECO:0008006" key="4">
    <source>
        <dbReference type="Google" id="ProtNLM"/>
    </source>
</evidence>
<keyword evidence="1" id="KW-0472">Membrane</keyword>
<reference evidence="2" key="1">
    <citation type="submission" date="2022-04" db="EMBL/GenBank/DDBJ databases">
        <title>Diverse halophilic archaea isolated from saline environments.</title>
        <authorList>
            <person name="Cui H.-L."/>
        </authorList>
    </citation>
    <scope>NUCLEOTIDE SEQUENCE</scope>
    <source>
        <strain evidence="2">XZYJT40</strain>
    </source>
</reference>
<evidence type="ECO:0000313" key="3">
    <source>
        <dbReference type="Proteomes" id="UP000830434"/>
    </source>
</evidence>
<evidence type="ECO:0000313" key="2">
    <source>
        <dbReference type="EMBL" id="UPV98818.1"/>
    </source>
</evidence>
<protein>
    <recommendedName>
        <fullName evidence="4">DUF3054 domain-containing protein</fullName>
    </recommendedName>
</protein>
<name>A0A8U0IFI5_9EURY</name>
<organism evidence="2 3">
    <name type="scientific">Halorussus gelatinilyticus</name>
    <dbReference type="NCBI Taxonomy" id="2937524"/>
    <lineage>
        <taxon>Archaea</taxon>
        <taxon>Methanobacteriati</taxon>
        <taxon>Methanobacteriota</taxon>
        <taxon>Stenosarchaea group</taxon>
        <taxon>Halobacteria</taxon>
        <taxon>Halobacteriales</taxon>
        <taxon>Haladaptataceae</taxon>
        <taxon>Halorussus</taxon>
    </lineage>
</organism>
<dbReference type="RefSeq" id="WP_248653324.1">
    <property type="nucleotide sequence ID" value="NZ_CP096658.1"/>
</dbReference>
<dbReference type="KEGG" id="haxz:M0R88_09765"/>